<keyword evidence="2" id="KW-0732">Signal</keyword>
<dbReference type="Proteomes" id="UP000289738">
    <property type="component" value="Chromosome A06"/>
</dbReference>
<dbReference type="GO" id="GO:0006144">
    <property type="term" value="P:purine nucleobase metabolic process"/>
    <property type="evidence" value="ECO:0007669"/>
    <property type="project" value="UniProtKB-KW"/>
</dbReference>
<name>A0A445CXI9_ARAHY</name>
<evidence type="ECO:0000256" key="1">
    <source>
        <dbReference type="ARBA" id="ARBA00022631"/>
    </source>
</evidence>
<comment type="caution">
    <text evidence="4">The sequence shown here is derived from an EMBL/GenBank/DDBJ whole genome shotgun (WGS) entry which is preliminary data.</text>
</comment>
<dbReference type="Pfam" id="PF09349">
    <property type="entry name" value="OHCU_decarbox"/>
    <property type="match status" value="1"/>
</dbReference>
<dbReference type="InterPro" id="IPR018020">
    <property type="entry name" value="OHCU_decarboxylase"/>
</dbReference>
<accession>A0A445CXI9</accession>
<gene>
    <name evidence="4" type="ORF">Ahy_A06g030823</name>
</gene>
<evidence type="ECO:0000256" key="2">
    <source>
        <dbReference type="SAM" id="SignalP"/>
    </source>
</evidence>
<dbReference type="InterPro" id="IPR036778">
    <property type="entry name" value="OHCU_decarboxylase_sf"/>
</dbReference>
<evidence type="ECO:0000313" key="5">
    <source>
        <dbReference type="Proteomes" id="UP000289738"/>
    </source>
</evidence>
<reference evidence="4 5" key="1">
    <citation type="submission" date="2019-01" db="EMBL/GenBank/DDBJ databases">
        <title>Sequencing of cultivated peanut Arachis hypogaea provides insights into genome evolution and oil improvement.</title>
        <authorList>
            <person name="Chen X."/>
        </authorList>
    </citation>
    <scope>NUCLEOTIDE SEQUENCE [LARGE SCALE GENOMIC DNA]</scope>
    <source>
        <strain evidence="5">cv. Fuhuasheng</strain>
        <tissue evidence="4">Leaves</tissue>
    </source>
</reference>
<sequence length="219" mass="25427">MLLSLCVSLQIVKVITTILPADSGSSKAILRWFFTVAKHIEDFSSCYVSTTFATEIAMLDAISGRFCYNQYLKIMNESIMQEFHKWGSMYKKNFGYVFVTCASEKNSEDILTELKTHFTNKYTVDLDGKEFDLEDNLVDISSIGNDISMQFDLNKVLEEDNEILEDHQRQDDIHVTKMCFNLNKNPWYGDDISDSVRRESHRFLTEYFSPSQYDIGEKF</sequence>
<dbReference type="STRING" id="3818.A0A445CXI9"/>
<feature type="signal peptide" evidence="2">
    <location>
        <begin position="1"/>
        <end position="17"/>
    </location>
</feature>
<feature type="chain" id="PRO_5019202124" description="Oxo-4-hydroxy-4-carboxy-5-ureidoimidazoline decarboxylase domain-containing protein" evidence="2">
    <location>
        <begin position="18"/>
        <end position="219"/>
    </location>
</feature>
<keyword evidence="5" id="KW-1185">Reference proteome</keyword>
<evidence type="ECO:0000259" key="3">
    <source>
        <dbReference type="Pfam" id="PF09349"/>
    </source>
</evidence>
<keyword evidence="1" id="KW-0659">Purine metabolism</keyword>
<evidence type="ECO:0000313" key="4">
    <source>
        <dbReference type="EMBL" id="RYR55638.1"/>
    </source>
</evidence>
<dbReference type="AlphaFoldDB" id="A0A445CXI9"/>
<dbReference type="Gene3D" id="1.10.3330.10">
    <property type="entry name" value="Oxo-4-hydroxy-4-carboxy-5-ureidoimidazoline decarboxylase"/>
    <property type="match status" value="1"/>
</dbReference>
<feature type="domain" description="Oxo-4-hydroxy-4-carboxy-5-ureidoimidazoline decarboxylase" evidence="3">
    <location>
        <begin position="76"/>
        <end position="121"/>
    </location>
</feature>
<dbReference type="SUPFAM" id="SSF158694">
    <property type="entry name" value="UraD-Like"/>
    <property type="match status" value="1"/>
</dbReference>
<organism evidence="4 5">
    <name type="scientific">Arachis hypogaea</name>
    <name type="common">Peanut</name>
    <dbReference type="NCBI Taxonomy" id="3818"/>
    <lineage>
        <taxon>Eukaryota</taxon>
        <taxon>Viridiplantae</taxon>
        <taxon>Streptophyta</taxon>
        <taxon>Embryophyta</taxon>
        <taxon>Tracheophyta</taxon>
        <taxon>Spermatophyta</taxon>
        <taxon>Magnoliopsida</taxon>
        <taxon>eudicotyledons</taxon>
        <taxon>Gunneridae</taxon>
        <taxon>Pentapetalae</taxon>
        <taxon>rosids</taxon>
        <taxon>fabids</taxon>
        <taxon>Fabales</taxon>
        <taxon>Fabaceae</taxon>
        <taxon>Papilionoideae</taxon>
        <taxon>50 kb inversion clade</taxon>
        <taxon>dalbergioids sensu lato</taxon>
        <taxon>Dalbergieae</taxon>
        <taxon>Pterocarpus clade</taxon>
        <taxon>Arachis</taxon>
    </lineage>
</organism>
<protein>
    <recommendedName>
        <fullName evidence="3">Oxo-4-hydroxy-4-carboxy-5-ureidoimidazoline decarboxylase domain-containing protein</fullName>
    </recommendedName>
</protein>
<proteinExistence type="predicted"/>
<dbReference type="EMBL" id="SDMP01000006">
    <property type="protein sequence ID" value="RYR55638.1"/>
    <property type="molecule type" value="Genomic_DNA"/>
</dbReference>